<keyword evidence="1" id="KW-1133">Transmembrane helix</keyword>
<dbReference type="InterPro" id="IPR046499">
    <property type="entry name" value="DUF6677"/>
</dbReference>
<feature type="transmembrane region" description="Helical" evidence="1">
    <location>
        <begin position="90"/>
        <end position="110"/>
    </location>
</feature>
<dbReference type="EMBL" id="BMGT01000001">
    <property type="protein sequence ID" value="GGG70468.1"/>
    <property type="molecule type" value="Genomic_DNA"/>
</dbReference>
<comment type="caution">
    <text evidence="3">The sequence shown here is derived from an EMBL/GenBank/DDBJ whole genome shotgun (WGS) entry which is preliminary data.</text>
</comment>
<evidence type="ECO:0000313" key="3">
    <source>
        <dbReference type="EMBL" id="GGG70468.1"/>
    </source>
</evidence>
<feature type="transmembrane region" description="Helical" evidence="1">
    <location>
        <begin position="49"/>
        <end position="70"/>
    </location>
</feature>
<keyword evidence="1" id="KW-0472">Membrane</keyword>
<sequence>MMATEMANTVQVPARAAGKSSSMALLVLIAGWLVPGAGHFMLGKWVRGLLLFVSLVLMFSIGLALQGKIYSPNTGDLLDILNFAGDLGTGLLYVVAKIFDLGAAAVVTVSADYGTKFVVVAGLLNVIAAVDAHSLATGRKAS</sequence>
<feature type="domain" description="DUF6677" evidence="2">
    <location>
        <begin position="27"/>
        <end position="140"/>
    </location>
</feature>
<dbReference type="Proteomes" id="UP000647241">
    <property type="component" value="Unassembled WGS sequence"/>
</dbReference>
<name>A0A917H7U2_9BACT</name>
<evidence type="ECO:0000256" key="1">
    <source>
        <dbReference type="SAM" id="Phobius"/>
    </source>
</evidence>
<reference evidence="3" key="1">
    <citation type="journal article" date="2014" name="Int. J. Syst. Evol. Microbiol.">
        <title>Complete genome sequence of Corynebacterium casei LMG S-19264T (=DSM 44701T), isolated from a smear-ripened cheese.</title>
        <authorList>
            <consortium name="US DOE Joint Genome Institute (JGI-PGF)"/>
            <person name="Walter F."/>
            <person name="Albersmeier A."/>
            <person name="Kalinowski J."/>
            <person name="Ruckert C."/>
        </authorList>
    </citation>
    <scope>NUCLEOTIDE SEQUENCE</scope>
    <source>
        <strain evidence="3">CGMCC 1.12997</strain>
    </source>
</reference>
<gene>
    <name evidence="3" type="ORF">GCM10011585_10760</name>
</gene>
<dbReference type="Pfam" id="PF20382">
    <property type="entry name" value="DUF6677"/>
    <property type="match status" value="1"/>
</dbReference>
<dbReference type="AlphaFoldDB" id="A0A917H7U2"/>
<organism evidence="3 4">
    <name type="scientific">Edaphobacter dinghuensis</name>
    <dbReference type="NCBI Taxonomy" id="1560005"/>
    <lineage>
        <taxon>Bacteria</taxon>
        <taxon>Pseudomonadati</taxon>
        <taxon>Acidobacteriota</taxon>
        <taxon>Terriglobia</taxon>
        <taxon>Terriglobales</taxon>
        <taxon>Acidobacteriaceae</taxon>
        <taxon>Edaphobacter</taxon>
    </lineage>
</organism>
<accession>A0A917H7U2</accession>
<keyword evidence="1" id="KW-0812">Transmembrane</keyword>
<evidence type="ECO:0000259" key="2">
    <source>
        <dbReference type="Pfam" id="PF20382"/>
    </source>
</evidence>
<proteinExistence type="predicted"/>
<reference evidence="3" key="2">
    <citation type="submission" date="2020-09" db="EMBL/GenBank/DDBJ databases">
        <authorList>
            <person name="Sun Q."/>
            <person name="Zhou Y."/>
        </authorList>
    </citation>
    <scope>NUCLEOTIDE SEQUENCE</scope>
    <source>
        <strain evidence="3">CGMCC 1.12997</strain>
    </source>
</reference>
<evidence type="ECO:0000313" key="4">
    <source>
        <dbReference type="Proteomes" id="UP000647241"/>
    </source>
</evidence>
<feature type="transmembrane region" description="Helical" evidence="1">
    <location>
        <begin position="20"/>
        <end position="42"/>
    </location>
</feature>
<protein>
    <recommendedName>
        <fullName evidence="2">DUF6677 domain-containing protein</fullName>
    </recommendedName>
</protein>
<keyword evidence="4" id="KW-1185">Reference proteome</keyword>